<dbReference type="KEGG" id="gce:KYE46_01535"/>
<name>A0A8F6U0H0_9RHOB</name>
<dbReference type="EMBL" id="CP079194">
    <property type="protein sequence ID" value="QXT41313.1"/>
    <property type="molecule type" value="Genomic_DNA"/>
</dbReference>
<sequence length="254" mass="27939">MTGKATAHEFWIDPRDFTVEVGAPLVADLRVGQEFSGAAMSYLPRNFDLFSVATPEETREAEGRFGDVPALNMEGLDEGLAVIAHQTTANQLTWSTWERFLNFANHKDLGDVTAMHEERGLSQEDVTEDYIRYAKSLVAVGEGEGEDARVGMRAELVALANPYTDDVSGGMPLQLWYDDALQADYQVELFAEDAEGEVTITLHRTDAEGVVVLPVEPGMTYMADAVFLEAVEPAAEGDPIWVTHWANMTFSTAE</sequence>
<protein>
    <submittedName>
        <fullName evidence="1">DUF4198 domain-containing protein</fullName>
    </submittedName>
</protein>
<reference evidence="1 2" key="1">
    <citation type="submission" date="2021-07" db="EMBL/GenBank/DDBJ databases">
        <title>A novel Jannaschia species isolated from marine dinoflagellate Ceratoperidinium margalefii.</title>
        <authorList>
            <person name="Jiang Y."/>
            <person name="Li Z."/>
        </authorList>
    </citation>
    <scope>NUCLEOTIDE SEQUENCE [LARGE SCALE GENOMIC DNA]</scope>
    <source>
        <strain evidence="1 2">J12C1-MA-4</strain>
    </source>
</reference>
<keyword evidence="2" id="KW-1185">Reference proteome</keyword>
<evidence type="ECO:0000313" key="1">
    <source>
        <dbReference type="EMBL" id="QXT41313.1"/>
    </source>
</evidence>
<dbReference type="Proteomes" id="UP000825009">
    <property type="component" value="Chromosome"/>
</dbReference>
<proteinExistence type="predicted"/>
<dbReference type="AlphaFoldDB" id="A0A8F6U0H0"/>
<evidence type="ECO:0000313" key="2">
    <source>
        <dbReference type="Proteomes" id="UP000825009"/>
    </source>
</evidence>
<gene>
    <name evidence="1" type="ORF">KYE46_01535</name>
</gene>
<accession>A0A8F6U0H0</accession>
<dbReference type="Pfam" id="PF10670">
    <property type="entry name" value="DUF4198"/>
    <property type="match status" value="1"/>
</dbReference>
<organism evidence="1 2">
    <name type="scientific">Gymnodinialimonas ceratoperidinii</name>
    <dbReference type="NCBI Taxonomy" id="2856823"/>
    <lineage>
        <taxon>Bacteria</taxon>
        <taxon>Pseudomonadati</taxon>
        <taxon>Pseudomonadota</taxon>
        <taxon>Alphaproteobacteria</taxon>
        <taxon>Rhodobacterales</taxon>
        <taxon>Paracoccaceae</taxon>
        <taxon>Gymnodinialimonas</taxon>
    </lineage>
</organism>
<dbReference type="InterPro" id="IPR019613">
    <property type="entry name" value="DUF4198"/>
</dbReference>